<dbReference type="RefSeq" id="WP_192818174.1">
    <property type="nucleotide sequence ID" value="NZ_CP062310.1"/>
</dbReference>
<dbReference type="EMBL" id="CP062310">
    <property type="protein sequence ID" value="QOJ78202.1"/>
    <property type="molecule type" value="Genomic_DNA"/>
</dbReference>
<dbReference type="PROSITE" id="PS50902">
    <property type="entry name" value="FLAVODOXIN_LIKE"/>
    <property type="match status" value="1"/>
</dbReference>
<evidence type="ECO:0000313" key="2">
    <source>
        <dbReference type="EMBL" id="QOJ78202.1"/>
    </source>
</evidence>
<organism evidence="2 3">
    <name type="scientific">Infirmifilum lucidum</name>
    <dbReference type="NCBI Taxonomy" id="2776706"/>
    <lineage>
        <taxon>Archaea</taxon>
        <taxon>Thermoproteota</taxon>
        <taxon>Thermoprotei</taxon>
        <taxon>Thermofilales</taxon>
        <taxon>Thermofilaceae</taxon>
        <taxon>Infirmifilum</taxon>
    </lineage>
</organism>
<dbReference type="Proteomes" id="UP000594121">
    <property type="component" value="Chromosome"/>
</dbReference>
<dbReference type="Pfam" id="PF19583">
    <property type="entry name" value="ODP"/>
    <property type="match status" value="1"/>
</dbReference>
<accession>A0A7L9FFR7</accession>
<dbReference type="CDD" id="cd07709">
    <property type="entry name" value="flavodiiron_proteins_MBL-fold"/>
    <property type="match status" value="1"/>
</dbReference>
<gene>
    <name evidence="2" type="ORF">IG193_05330</name>
</gene>
<dbReference type="AlphaFoldDB" id="A0A7L9FFR7"/>
<dbReference type="PANTHER" id="PTHR43717:SF1">
    <property type="entry name" value="ANAEROBIC NITRIC OXIDE REDUCTASE FLAVORUBREDOXIN"/>
    <property type="match status" value="1"/>
</dbReference>
<evidence type="ECO:0000313" key="3">
    <source>
        <dbReference type="Proteomes" id="UP000594121"/>
    </source>
</evidence>
<dbReference type="SUPFAM" id="SSF56281">
    <property type="entry name" value="Metallo-hydrolase/oxidoreductase"/>
    <property type="match status" value="1"/>
</dbReference>
<name>A0A7L9FFR7_9CREN</name>
<dbReference type="Gene3D" id="3.40.50.360">
    <property type="match status" value="1"/>
</dbReference>
<dbReference type="InterPro" id="IPR045761">
    <property type="entry name" value="ODP_dom"/>
</dbReference>
<dbReference type="SUPFAM" id="SSF52218">
    <property type="entry name" value="Flavoproteins"/>
    <property type="match status" value="1"/>
</dbReference>
<evidence type="ECO:0000259" key="1">
    <source>
        <dbReference type="PROSITE" id="PS50902"/>
    </source>
</evidence>
<dbReference type="GeneID" id="59149296"/>
<dbReference type="GO" id="GO:0010181">
    <property type="term" value="F:FMN binding"/>
    <property type="evidence" value="ECO:0007669"/>
    <property type="project" value="InterPro"/>
</dbReference>
<dbReference type="Pfam" id="PF00258">
    <property type="entry name" value="Flavodoxin_1"/>
    <property type="match status" value="1"/>
</dbReference>
<proteinExistence type="predicted"/>
<dbReference type="Gene3D" id="3.60.15.10">
    <property type="entry name" value="Ribonuclease Z/Hydroxyacylglutathione hydrolase-like"/>
    <property type="match status" value="1"/>
</dbReference>
<dbReference type="SMART" id="SM00849">
    <property type="entry name" value="Lactamase_B"/>
    <property type="match status" value="1"/>
</dbReference>
<dbReference type="InterPro" id="IPR036866">
    <property type="entry name" value="RibonucZ/Hydroxyglut_hydro"/>
</dbReference>
<protein>
    <submittedName>
        <fullName evidence="2">FprA family A-type flavoprotein</fullName>
    </submittedName>
</protein>
<sequence length="396" mass="44422">MGIKTYIERVTDDLYVLRVDDANIEFFEALWEIPEKISYNAYLLVKEDHVVLFDGWKAEYSQLLLESIGKVIDPRGITEVVVHHVEPDHSGSIPEIARVSEKAVFLGHPLAGRMLSSFYGVRRFKPLQDGAVADFGVKARFIHTPWLHWPETAVTYLEDEGVLLSCDAFGSYSLPPLFDDQADFTGLERAARKYFATVIGHYAPFVSKALEKLNKLGVRPQIIAPGHGTIWRRNVDQVLKLYANLAGEELGGEATIVYVSMYGNVESAAQLVEKALKERGLKVNVYKFTDKARASMGDVLESISRSKIVVVGASTYESEVQPLMRYLLGIICEKFSYRKKLSFLVLSPYGWSGTGGKKLGEALRGFGFSRVEVVEWEGRLTDDVSKRMLDALERVL</sequence>
<dbReference type="InParanoid" id="A0A7L9FFR7"/>
<dbReference type="InterPro" id="IPR029039">
    <property type="entry name" value="Flavoprotein-like_sf"/>
</dbReference>
<keyword evidence="3" id="KW-1185">Reference proteome</keyword>
<dbReference type="PANTHER" id="PTHR43717">
    <property type="entry name" value="ANAEROBIC NITRIC OXIDE REDUCTASE FLAVORUBREDOXIN"/>
    <property type="match status" value="1"/>
</dbReference>
<dbReference type="InterPro" id="IPR001279">
    <property type="entry name" value="Metallo-B-lactamas"/>
</dbReference>
<reference evidence="2 3" key="1">
    <citation type="submission" date="2020-10" db="EMBL/GenBank/DDBJ databases">
        <title>Thermofilum lucidum 3507LT sp. nov. a novel member of Thermofilaceae family isolated from Chile hot spring, and proposal of description order Thermofilales.</title>
        <authorList>
            <person name="Zayulina K.S."/>
            <person name="Elcheninov A.G."/>
            <person name="Toshchakov S.V."/>
            <person name="Kublanov I.V."/>
        </authorList>
    </citation>
    <scope>NUCLEOTIDE SEQUENCE [LARGE SCALE GENOMIC DNA]</scope>
    <source>
        <strain evidence="2 3">3507LT</strain>
    </source>
</reference>
<dbReference type="KEGG" id="thel:IG193_05330"/>
<dbReference type="InterPro" id="IPR008254">
    <property type="entry name" value="Flavodoxin/NO_synth"/>
</dbReference>
<feature type="domain" description="Flavodoxin-like" evidence="1">
    <location>
        <begin position="254"/>
        <end position="396"/>
    </location>
</feature>